<protein>
    <submittedName>
        <fullName evidence="5">Class I SAM-dependent methyltransferase</fullName>
    </submittedName>
</protein>
<dbReference type="InterPro" id="IPR029063">
    <property type="entry name" value="SAM-dependent_MTases_sf"/>
</dbReference>
<comment type="caution">
    <text evidence="5">The sequence shown here is derived from an EMBL/GenBank/DDBJ whole genome shotgun (WGS) entry which is preliminary data.</text>
</comment>
<evidence type="ECO:0000256" key="3">
    <source>
        <dbReference type="ARBA" id="ARBA00022691"/>
    </source>
</evidence>
<dbReference type="Proteomes" id="UP001501746">
    <property type="component" value="Unassembled WGS sequence"/>
</dbReference>
<dbReference type="SUPFAM" id="SSF53335">
    <property type="entry name" value="S-adenosyl-L-methionine-dependent methyltransferases"/>
    <property type="match status" value="1"/>
</dbReference>
<evidence type="ECO:0000256" key="2">
    <source>
        <dbReference type="ARBA" id="ARBA00022679"/>
    </source>
</evidence>
<keyword evidence="1 5" id="KW-0489">Methyltransferase</keyword>
<dbReference type="GO" id="GO:0032259">
    <property type="term" value="P:methylation"/>
    <property type="evidence" value="ECO:0007669"/>
    <property type="project" value="UniProtKB-KW"/>
</dbReference>
<keyword evidence="2" id="KW-0808">Transferase</keyword>
<evidence type="ECO:0000259" key="4">
    <source>
        <dbReference type="Pfam" id="PF13649"/>
    </source>
</evidence>
<dbReference type="PANTHER" id="PTHR43464:SF19">
    <property type="entry name" value="UBIQUINONE BIOSYNTHESIS O-METHYLTRANSFERASE, MITOCHONDRIAL"/>
    <property type="match status" value="1"/>
</dbReference>
<dbReference type="EMBL" id="BAAANK010000002">
    <property type="protein sequence ID" value="GAA1827777.1"/>
    <property type="molecule type" value="Genomic_DNA"/>
</dbReference>
<dbReference type="Pfam" id="PF13649">
    <property type="entry name" value="Methyltransf_25"/>
    <property type="match status" value="1"/>
</dbReference>
<keyword evidence="3" id="KW-0949">S-adenosyl-L-methionine</keyword>
<dbReference type="PANTHER" id="PTHR43464">
    <property type="entry name" value="METHYLTRANSFERASE"/>
    <property type="match status" value="1"/>
</dbReference>
<dbReference type="InterPro" id="IPR041698">
    <property type="entry name" value="Methyltransf_25"/>
</dbReference>
<name>A0ABN2MHW0_9MICO</name>
<keyword evidence="6" id="KW-1185">Reference proteome</keyword>
<reference evidence="5 6" key="1">
    <citation type="journal article" date="2019" name="Int. J. Syst. Evol. Microbiol.">
        <title>The Global Catalogue of Microorganisms (GCM) 10K type strain sequencing project: providing services to taxonomists for standard genome sequencing and annotation.</title>
        <authorList>
            <consortium name="The Broad Institute Genomics Platform"/>
            <consortium name="The Broad Institute Genome Sequencing Center for Infectious Disease"/>
            <person name="Wu L."/>
            <person name="Ma J."/>
        </authorList>
    </citation>
    <scope>NUCLEOTIDE SEQUENCE [LARGE SCALE GENOMIC DNA]</scope>
    <source>
        <strain evidence="5 6">JCM 14323</strain>
    </source>
</reference>
<sequence length="201" mass="21269">MSGTVGSAYSRRAAEYTDLFGSVSAAHPSDRQLVTTWAGGIDGSVIDAGCGPGHWTQFLADLGLSARGVDLVPEFIERARAEYPGIPFEVGDLEELGCEPGAAGGILSWYSLIHHEPGSIRGPLAEFHRALRPGGTLLVGFFEGPVVERFDHAVIPAQRWPVAGLSAELVAAGFEVIESHVRKTVGERPQAAIIARRADAA</sequence>
<accession>A0ABN2MHW0</accession>
<dbReference type="RefSeq" id="WP_246205285.1">
    <property type="nucleotide sequence ID" value="NZ_BAAANK010000002.1"/>
</dbReference>
<dbReference type="GO" id="GO:0008168">
    <property type="term" value="F:methyltransferase activity"/>
    <property type="evidence" value="ECO:0007669"/>
    <property type="project" value="UniProtKB-KW"/>
</dbReference>
<dbReference type="Gene3D" id="3.40.50.150">
    <property type="entry name" value="Vaccinia Virus protein VP39"/>
    <property type="match status" value="1"/>
</dbReference>
<organism evidence="5 6">
    <name type="scientific">Agromyces salentinus</name>
    <dbReference type="NCBI Taxonomy" id="269421"/>
    <lineage>
        <taxon>Bacteria</taxon>
        <taxon>Bacillati</taxon>
        <taxon>Actinomycetota</taxon>
        <taxon>Actinomycetes</taxon>
        <taxon>Micrococcales</taxon>
        <taxon>Microbacteriaceae</taxon>
        <taxon>Agromyces</taxon>
    </lineage>
</organism>
<evidence type="ECO:0000313" key="5">
    <source>
        <dbReference type="EMBL" id="GAA1827777.1"/>
    </source>
</evidence>
<proteinExistence type="predicted"/>
<evidence type="ECO:0000313" key="6">
    <source>
        <dbReference type="Proteomes" id="UP001501746"/>
    </source>
</evidence>
<evidence type="ECO:0000256" key="1">
    <source>
        <dbReference type="ARBA" id="ARBA00022603"/>
    </source>
</evidence>
<feature type="domain" description="Methyltransferase" evidence="4">
    <location>
        <begin position="45"/>
        <end position="135"/>
    </location>
</feature>
<gene>
    <name evidence="5" type="ORF">GCM10009750_09100</name>
</gene>
<dbReference type="CDD" id="cd02440">
    <property type="entry name" value="AdoMet_MTases"/>
    <property type="match status" value="1"/>
</dbReference>